<name>A0A4Y2VXD2_ARAVE</name>
<dbReference type="EMBL" id="BGPR01052723">
    <property type="protein sequence ID" value="GBO29555.1"/>
    <property type="molecule type" value="Genomic_DNA"/>
</dbReference>
<gene>
    <name evidence="1" type="ORF">AVEN_266781_1</name>
</gene>
<keyword evidence="2" id="KW-1185">Reference proteome</keyword>
<dbReference type="Proteomes" id="UP000499080">
    <property type="component" value="Unassembled WGS sequence"/>
</dbReference>
<accession>A0A4Y2VXD2</accession>
<comment type="caution">
    <text evidence="1">The sequence shown here is derived from an EMBL/GenBank/DDBJ whole genome shotgun (WGS) entry which is preliminary data.</text>
</comment>
<evidence type="ECO:0000313" key="1">
    <source>
        <dbReference type="EMBL" id="GBO29555.1"/>
    </source>
</evidence>
<proteinExistence type="predicted"/>
<reference evidence="1 2" key="1">
    <citation type="journal article" date="2019" name="Sci. Rep.">
        <title>Orb-weaving spider Araneus ventricosus genome elucidates the spidroin gene catalogue.</title>
        <authorList>
            <person name="Kono N."/>
            <person name="Nakamura H."/>
            <person name="Ohtoshi R."/>
            <person name="Moran D.A.P."/>
            <person name="Shinohara A."/>
            <person name="Yoshida Y."/>
            <person name="Fujiwara M."/>
            <person name="Mori M."/>
            <person name="Tomita M."/>
            <person name="Arakawa K."/>
        </authorList>
    </citation>
    <scope>NUCLEOTIDE SEQUENCE [LARGE SCALE GENOMIC DNA]</scope>
</reference>
<dbReference type="AlphaFoldDB" id="A0A4Y2VXD2"/>
<evidence type="ECO:0000313" key="2">
    <source>
        <dbReference type="Proteomes" id="UP000499080"/>
    </source>
</evidence>
<sequence length="124" mass="13970">MSYLLCVPPTFLGVPITCPPHTPRGTHTTSWVLAQLIYTLHFEATRGLFWNGPRNFELCSDDEGDTHLCKRSRRISGRTSGSNGLAVQKTRLHGSSWMELSGPEAETLPLGHRGVPQIRYLYYR</sequence>
<organism evidence="1 2">
    <name type="scientific">Araneus ventricosus</name>
    <name type="common">Orbweaver spider</name>
    <name type="synonym">Epeira ventricosa</name>
    <dbReference type="NCBI Taxonomy" id="182803"/>
    <lineage>
        <taxon>Eukaryota</taxon>
        <taxon>Metazoa</taxon>
        <taxon>Ecdysozoa</taxon>
        <taxon>Arthropoda</taxon>
        <taxon>Chelicerata</taxon>
        <taxon>Arachnida</taxon>
        <taxon>Araneae</taxon>
        <taxon>Araneomorphae</taxon>
        <taxon>Entelegynae</taxon>
        <taxon>Araneoidea</taxon>
        <taxon>Araneidae</taxon>
        <taxon>Araneus</taxon>
    </lineage>
</organism>
<protein>
    <submittedName>
        <fullName evidence="1">Uncharacterized protein</fullName>
    </submittedName>
</protein>